<keyword evidence="3" id="KW-1185">Reference proteome</keyword>
<protein>
    <recommendedName>
        <fullName evidence="4">MFS transporter</fullName>
    </recommendedName>
</protein>
<gene>
    <name evidence="2" type="ORF">NA57DRAFT_67325</name>
</gene>
<name>A0A9P4IEB7_9PEZI</name>
<evidence type="ECO:0000313" key="2">
    <source>
        <dbReference type="EMBL" id="KAF2096661.1"/>
    </source>
</evidence>
<evidence type="ECO:0000256" key="1">
    <source>
        <dbReference type="SAM" id="Phobius"/>
    </source>
</evidence>
<reference evidence="2" key="1">
    <citation type="journal article" date="2020" name="Stud. Mycol.">
        <title>101 Dothideomycetes genomes: a test case for predicting lifestyles and emergence of pathogens.</title>
        <authorList>
            <person name="Haridas S."/>
            <person name="Albert R."/>
            <person name="Binder M."/>
            <person name="Bloem J."/>
            <person name="Labutti K."/>
            <person name="Salamov A."/>
            <person name="Andreopoulos B."/>
            <person name="Baker S."/>
            <person name="Barry K."/>
            <person name="Bills G."/>
            <person name="Bluhm B."/>
            <person name="Cannon C."/>
            <person name="Castanera R."/>
            <person name="Culley D."/>
            <person name="Daum C."/>
            <person name="Ezra D."/>
            <person name="Gonzalez J."/>
            <person name="Henrissat B."/>
            <person name="Kuo A."/>
            <person name="Liang C."/>
            <person name="Lipzen A."/>
            <person name="Lutzoni F."/>
            <person name="Magnuson J."/>
            <person name="Mondo S."/>
            <person name="Nolan M."/>
            <person name="Ohm R."/>
            <person name="Pangilinan J."/>
            <person name="Park H.-J."/>
            <person name="Ramirez L."/>
            <person name="Alfaro M."/>
            <person name="Sun H."/>
            <person name="Tritt A."/>
            <person name="Yoshinaga Y."/>
            <person name="Zwiers L.-H."/>
            <person name="Turgeon B."/>
            <person name="Goodwin S."/>
            <person name="Spatafora J."/>
            <person name="Crous P."/>
            <person name="Grigoriev I."/>
        </authorList>
    </citation>
    <scope>NUCLEOTIDE SEQUENCE</scope>
    <source>
        <strain evidence="2">CBS 133067</strain>
    </source>
</reference>
<sequence length="181" mass="19563">MLVWALTGLGFLLHNSSIPFILASKGAEFGDRSTNITYRSSLIIALLGVPGALLGGLLVEIPRFGRKGTLAAAATLTRIFLYASTTARAPRNYWEVLPTKDRGTGNALAATANRIFGIVFGRLRFMADSRKWNTNLFSQPVITMFANLRTPAPVYISGALFLTAAICVVLLPFESRGRASL</sequence>
<evidence type="ECO:0008006" key="4">
    <source>
        <dbReference type="Google" id="ProtNLM"/>
    </source>
</evidence>
<dbReference type="Gene3D" id="1.20.1250.20">
    <property type="entry name" value="MFS general substrate transporter like domains"/>
    <property type="match status" value="1"/>
</dbReference>
<proteinExistence type="predicted"/>
<accession>A0A9P4IEB7</accession>
<dbReference type="SUPFAM" id="SSF103473">
    <property type="entry name" value="MFS general substrate transporter"/>
    <property type="match status" value="1"/>
</dbReference>
<evidence type="ECO:0000313" key="3">
    <source>
        <dbReference type="Proteomes" id="UP000799772"/>
    </source>
</evidence>
<dbReference type="Proteomes" id="UP000799772">
    <property type="component" value="Unassembled WGS sequence"/>
</dbReference>
<keyword evidence="1" id="KW-1133">Transmembrane helix</keyword>
<keyword evidence="1" id="KW-0472">Membrane</keyword>
<dbReference type="InterPro" id="IPR036259">
    <property type="entry name" value="MFS_trans_sf"/>
</dbReference>
<organism evidence="2 3">
    <name type="scientific">Rhizodiscina lignyota</name>
    <dbReference type="NCBI Taxonomy" id="1504668"/>
    <lineage>
        <taxon>Eukaryota</taxon>
        <taxon>Fungi</taxon>
        <taxon>Dikarya</taxon>
        <taxon>Ascomycota</taxon>
        <taxon>Pezizomycotina</taxon>
        <taxon>Dothideomycetes</taxon>
        <taxon>Pleosporomycetidae</taxon>
        <taxon>Aulographales</taxon>
        <taxon>Rhizodiscinaceae</taxon>
        <taxon>Rhizodiscina</taxon>
    </lineage>
</organism>
<keyword evidence="1" id="KW-0812">Transmembrane</keyword>
<feature type="transmembrane region" description="Helical" evidence="1">
    <location>
        <begin position="39"/>
        <end position="59"/>
    </location>
</feature>
<dbReference type="AlphaFoldDB" id="A0A9P4IEB7"/>
<dbReference type="OrthoDB" id="4139357at2759"/>
<comment type="caution">
    <text evidence="2">The sequence shown here is derived from an EMBL/GenBank/DDBJ whole genome shotgun (WGS) entry which is preliminary data.</text>
</comment>
<feature type="transmembrane region" description="Helical" evidence="1">
    <location>
        <begin position="154"/>
        <end position="173"/>
    </location>
</feature>
<dbReference type="EMBL" id="ML978129">
    <property type="protein sequence ID" value="KAF2096661.1"/>
    <property type="molecule type" value="Genomic_DNA"/>
</dbReference>